<comment type="caution">
    <text evidence="4">The sequence shown here is derived from an EMBL/GenBank/DDBJ whole genome shotgun (WGS) entry which is preliminary data.</text>
</comment>
<name>A0A6A1VZW5_9ROSI</name>
<keyword evidence="2" id="KW-0539">Nucleus</keyword>
<evidence type="ECO:0000256" key="2">
    <source>
        <dbReference type="ARBA" id="ARBA00023242"/>
    </source>
</evidence>
<sequence length="183" mass="20055">MGEGGKQMLRGPTTPYKERAKDNDDWVIMEGYDDNNNGGSSESSLEDSRASCGSMSSSDMVDDASSSSHSSGPLYELSELMAQLPIKRGLSKYFEGKSQSFTSLSRVTSIEDLAKKETPFRRKIKACKSYAGGLDNYRSYTLPRPTISKKGSRGSLSSVSFPSRRGSCLRISRPPPIPVQKDF</sequence>
<dbReference type="OrthoDB" id="694201at2759"/>
<protein>
    <recommendedName>
        <fullName evidence="6">Oxidative stress 3</fullName>
    </recommendedName>
</protein>
<evidence type="ECO:0008006" key="6">
    <source>
        <dbReference type="Google" id="ProtNLM"/>
    </source>
</evidence>
<dbReference type="EMBL" id="RXIC02000021">
    <property type="protein sequence ID" value="KAB1218491.1"/>
    <property type="molecule type" value="Genomic_DNA"/>
</dbReference>
<organism evidence="4 5">
    <name type="scientific">Morella rubra</name>
    <name type="common">Chinese bayberry</name>
    <dbReference type="NCBI Taxonomy" id="262757"/>
    <lineage>
        <taxon>Eukaryota</taxon>
        <taxon>Viridiplantae</taxon>
        <taxon>Streptophyta</taxon>
        <taxon>Embryophyta</taxon>
        <taxon>Tracheophyta</taxon>
        <taxon>Spermatophyta</taxon>
        <taxon>Magnoliopsida</taxon>
        <taxon>eudicotyledons</taxon>
        <taxon>Gunneridae</taxon>
        <taxon>Pentapetalae</taxon>
        <taxon>rosids</taxon>
        <taxon>fabids</taxon>
        <taxon>Fagales</taxon>
        <taxon>Myricaceae</taxon>
        <taxon>Morella</taxon>
    </lineage>
</organism>
<dbReference type="AlphaFoldDB" id="A0A6A1VZW5"/>
<feature type="region of interest" description="Disordered" evidence="3">
    <location>
        <begin position="1"/>
        <end position="72"/>
    </location>
</feature>
<feature type="compositionally biased region" description="Pro residues" evidence="3">
    <location>
        <begin position="173"/>
        <end position="183"/>
    </location>
</feature>
<evidence type="ECO:0000313" key="5">
    <source>
        <dbReference type="Proteomes" id="UP000516437"/>
    </source>
</evidence>
<dbReference type="PANTHER" id="PTHR33172">
    <property type="entry name" value="OS08G0516900 PROTEIN"/>
    <property type="match status" value="1"/>
</dbReference>
<comment type="subcellular location">
    <subcellularLocation>
        <location evidence="1">Nucleus</location>
    </subcellularLocation>
</comment>
<dbReference type="PANTHER" id="PTHR33172:SF104">
    <property type="entry name" value="OS02G0227100 PROTEIN"/>
    <property type="match status" value="1"/>
</dbReference>
<feature type="compositionally biased region" description="Low complexity" evidence="3">
    <location>
        <begin position="34"/>
        <end position="43"/>
    </location>
</feature>
<dbReference type="Proteomes" id="UP000516437">
    <property type="component" value="Chromosome 3"/>
</dbReference>
<evidence type="ECO:0000256" key="3">
    <source>
        <dbReference type="SAM" id="MobiDB-lite"/>
    </source>
</evidence>
<reference evidence="4 5" key="1">
    <citation type="journal article" date="2019" name="Plant Biotechnol. J.">
        <title>The red bayberry genome and genetic basis of sex determination.</title>
        <authorList>
            <person name="Jia H.M."/>
            <person name="Jia H.J."/>
            <person name="Cai Q.L."/>
            <person name="Wang Y."/>
            <person name="Zhao H.B."/>
            <person name="Yang W.F."/>
            <person name="Wang G.Y."/>
            <person name="Li Y.H."/>
            <person name="Zhan D.L."/>
            <person name="Shen Y.T."/>
            <person name="Niu Q.F."/>
            <person name="Chang L."/>
            <person name="Qiu J."/>
            <person name="Zhao L."/>
            <person name="Xie H.B."/>
            <person name="Fu W.Y."/>
            <person name="Jin J."/>
            <person name="Li X.W."/>
            <person name="Jiao Y."/>
            <person name="Zhou C.C."/>
            <person name="Tu T."/>
            <person name="Chai C.Y."/>
            <person name="Gao J.L."/>
            <person name="Fan L.J."/>
            <person name="van de Weg E."/>
            <person name="Wang J.Y."/>
            <person name="Gao Z.S."/>
        </authorList>
    </citation>
    <scope>NUCLEOTIDE SEQUENCE [LARGE SCALE GENOMIC DNA]</scope>
    <source>
        <tissue evidence="4">Leaves</tissue>
    </source>
</reference>
<proteinExistence type="predicted"/>
<accession>A0A6A1VZW5</accession>
<dbReference type="InterPro" id="IPR051992">
    <property type="entry name" value="OxStress_Response_Reg"/>
</dbReference>
<keyword evidence="5" id="KW-1185">Reference proteome</keyword>
<feature type="region of interest" description="Disordered" evidence="3">
    <location>
        <begin position="142"/>
        <end position="183"/>
    </location>
</feature>
<dbReference type="GO" id="GO:0006950">
    <property type="term" value="P:response to stress"/>
    <property type="evidence" value="ECO:0007669"/>
    <property type="project" value="UniProtKB-ARBA"/>
</dbReference>
<evidence type="ECO:0000256" key="1">
    <source>
        <dbReference type="ARBA" id="ARBA00004123"/>
    </source>
</evidence>
<gene>
    <name evidence="4" type="ORF">CJ030_MR3G026371</name>
</gene>
<feature type="compositionally biased region" description="Low complexity" evidence="3">
    <location>
        <begin position="50"/>
        <end position="71"/>
    </location>
</feature>
<dbReference type="GO" id="GO:0005634">
    <property type="term" value="C:nucleus"/>
    <property type="evidence" value="ECO:0007669"/>
    <property type="project" value="UniProtKB-SubCell"/>
</dbReference>
<evidence type="ECO:0000313" key="4">
    <source>
        <dbReference type="EMBL" id="KAB1218491.1"/>
    </source>
</evidence>